<feature type="compositionally biased region" description="Basic and acidic residues" evidence="1">
    <location>
        <begin position="330"/>
        <end position="350"/>
    </location>
</feature>
<dbReference type="AlphaFoldDB" id="A0A059PYE7"/>
<dbReference type="PATRIC" id="fig|470.1342.peg.3471"/>
<reference evidence="3" key="2">
    <citation type="submission" date="2019-07" db="EMBL/GenBank/DDBJ databases">
        <title>Biological characteristics of mucoid Acinetobacter baumannii from a general hospital in China.</title>
        <authorList>
            <person name="Hua X."/>
            <person name="Yu Y."/>
        </authorList>
    </citation>
    <scope>NUCLEOTIDE SEQUENCE</scope>
    <source>
        <strain evidence="3">N8</strain>
    </source>
</reference>
<evidence type="ECO:0000256" key="1">
    <source>
        <dbReference type="SAM" id="MobiDB-lite"/>
    </source>
</evidence>
<organism evidence="2">
    <name type="scientific">Acinetobacter baumannii</name>
    <dbReference type="NCBI Taxonomy" id="470"/>
    <lineage>
        <taxon>Bacteria</taxon>
        <taxon>Pseudomonadati</taxon>
        <taxon>Pseudomonadota</taxon>
        <taxon>Gammaproteobacteria</taxon>
        <taxon>Moraxellales</taxon>
        <taxon>Moraxellaceae</taxon>
        <taxon>Acinetobacter</taxon>
        <taxon>Acinetobacter calcoaceticus/baumannii complex</taxon>
    </lineage>
</organism>
<name>A0A059PYE7_ACIBA</name>
<reference evidence="2" key="1">
    <citation type="submission" date="2012-09" db="EMBL/GenBank/DDBJ databases">
        <title>Repeated insertion of Tn6022-related transposons into the comM gene of Acinetobacter baumannii GC2 isolates.</title>
        <authorList>
            <person name="Chen W."/>
            <person name="Chen J."/>
            <person name="Liang Z."/>
            <person name="Li J."/>
            <person name="Chen L."/>
        </authorList>
    </citation>
    <scope>NUCLEOTIDE SEQUENCE</scope>
    <source>
        <strain evidence="2">A9380</strain>
    </source>
</reference>
<sequence length="598" mass="69361">MPVNNDKITTIDCFPNDNISRVVYRYGGLVRNEDNDSTNPFVEVLLIEIRKSDQWLFLDKCSTFLVPVLDLDAVQHGSIWDGNILTDQSYRFSGKLITKRFSFDFSNNKPKNIKLTDRIPNTSEYYIPLKNYFLPNKIDYVLQGYPFTKYTNDSYRKVNHCLMHSNDGTQVITSSIHVLHSLFVNRKDIRGLLLGTSSQSIINRFLESYTTEIVDDNVEYKIKIRKPYEDIGETAIIFLANLALNPYVQTIVDKIQRSMEITEFNHLQQGTGKRYPIVFPPHPTKLFLEAEGIWLDDNKTRFFITRVKKFDPINDHMIDVNKDLTNTISKPDEKNPRPREKSQNKNEHINTQKPPSRTSGEYRKRSEVETGNTQGILKYSFNEPTDDPIEVGASNQPYSDKSEEVETSSDEPYGNQNTKIKKSETTDTPPSRDERFDIQYIIQSLQELASEMGSPLEHLSAINEHGEMIASINLLQIKKLVPEPKHPSWIDYDKGRKLLFLKLDLKDQNGFSYLIDIHKNKNHEAFCAFLIFTQNKLTSEQIKKICIELENAKGIKKWALYCDSFIHKMIAIKHLYATPDEWKNRFKNLFISLQKDKS</sequence>
<evidence type="ECO:0008006" key="4">
    <source>
        <dbReference type="Google" id="ProtNLM"/>
    </source>
</evidence>
<protein>
    <recommendedName>
        <fullName evidence="4">TnsE C-terminal domain-containing protein</fullName>
    </recommendedName>
</protein>
<evidence type="ECO:0000313" key="2">
    <source>
        <dbReference type="EMBL" id="AGR54502.1"/>
    </source>
</evidence>
<evidence type="ECO:0000313" key="3">
    <source>
        <dbReference type="EMBL" id="MDR8431779.1"/>
    </source>
</evidence>
<feature type="region of interest" description="Disordered" evidence="1">
    <location>
        <begin position="324"/>
        <end position="432"/>
    </location>
</feature>
<proteinExistence type="predicted"/>
<gene>
    <name evidence="3" type="ORF">FPK63_11915</name>
</gene>
<dbReference type="EMBL" id="VMAF01000015">
    <property type="protein sequence ID" value="MDR8431779.1"/>
    <property type="molecule type" value="Genomic_DNA"/>
</dbReference>
<dbReference type="EMBL" id="JX844629">
    <property type="protein sequence ID" value="AGR54502.1"/>
    <property type="molecule type" value="Genomic_DNA"/>
</dbReference>
<dbReference type="RefSeq" id="WP_033915465.1">
    <property type="nucleotide sequence ID" value="NZ_CP013924.1"/>
</dbReference>
<accession>A0A059PYE7</accession>
<feature type="compositionally biased region" description="Basic and acidic residues" evidence="1">
    <location>
        <begin position="421"/>
        <end position="432"/>
    </location>
</feature>